<dbReference type="OrthoDB" id="8555723at2"/>
<dbReference type="EC" id="1.1.1.169" evidence="4"/>
<comment type="function">
    <text evidence="4">Catalyzes the NADPH-dependent reduction of ketopantoate into pantoic acid.</text>
</comment>
<keyword evidence="4" id="KW-0566">Pantothenate biosynthesis</keyword>
<dbReference type="AlphaFoldDB" id="A0A1I5VHA0"/>
<feature type="domain" description="Ketopantoate reductase N-terminal" evidence="5">
    <location>
        <begin position="18"/>
        <end position="159"/>
    </location>
</feature>
<dbReference type="GO" id="GO:0005737">
    <property type="term" value="C:cytoplasm"/>
    <property type="evidence" value="ECO:0007669"/>
    <property type="project" value="TreeGrafter"/>
</dbReference>
<gene>
    <name evidence="7" type="ORF">SAMN05421854_108350</name>
</gene>
<dbReference type="Pfam" id="PF02558">
    <property type="entry name" value="ApbA"/>
    <property type="match status" value="1"/>
</dbReference>
<dbReference type="PANTHER" id="PTHR21708">
    <property type="entry name" value="PROBABLE 2-DEHYDROPANTOATE 2-REDUCTASE"/>
    <property type="match status" value="1"/>
</dbReference>
<protein>
    <recommendedName>
        <fullName evidence="4">2-dehydropantoate 2-reductase</fullName>
        <ecNumber evidence="4">1.1.1.169</ecNumber>
    </recommendedName>
    <alternativeName>
        <fullName evidence="4">Ketopantoate reductase</fullName>
    </alternativeName>
</protein>
<dbReference type="InterPro" id="IPR008927">
    <property type="entry name" value="6-PGluconate_DH-like_C_sf"/>
</dbReference>
<dbReference type="STRING" id="112413.SAMN05421854_108350"/>
<comment type="pathway">
    <text evidence="4">Cofactor biosynthesis; (R)-pantothenate biosynthesis; (R)-pantoate from 3-methyl-2-oxobutanoate: step 2/2.</text>
</comment>
<comment type="similarity">
    <text evidence="1 4">Belongs to the ketopantoate reductase family.</text>
</comment>
<dbReference type="GO" id="GO:0015940">
    <property type="term" value="P:pantothenate biosynthetic process"/>
    <property type="evidence" value="ECO:0007669"/>
    <property type="project" value="UniProtKB-UniPathway"/>
</dbReference>
<evidence type="ECO:0000256" key="3">
    <source>
        <dbReference type="ARBA" id="ARBA00023002"/>
    </source>
</evidence>
<name>A0A1I5VHA0_9PSEU</name>
<dbReference type="Proteomes" id="UP000199137">
    <property type="component" value="Unassembled WGS sequence"/>
</dbReference>
<dbReference type="InterPro" id="IPR051402">
    <property type="entry name" value="KPR-Related"/>
</dbReference>
<dbReference type="UniPathway" id="UPA00028">
    <property type="reaction ID" value="UER00004"/>
</dbReference>
<dbReference type="NCBIfam" id="NF005091">
    <property type="entry name" value="PRK06522.2-2"/>
    <property type="match status" value="1"/>
</dbReference>
<evidence type="ECO:0000313" key="8">
    <source>
        <dbReference type="Proteomes" id="UP000199137"/>
    </source>
</evidence>
<proteinExistence type="inferred from homology"/>
<keyword evidence="2 4" id="KW-0521">NADP</keyword>
<dbReference type="PANTHER" id="PTHR21708:SF26">
    <property type="entry name" value="2-DEHYDROPANTOATE 2-REDUCTASE"/>
    <property type="match status" value="1"/>
</dbReference>
<dbReference type="NCBIfam" id="TIGR00745">
    <property type="entry name" value="apbA_panE"/>
    <property type="match status" value="1"/>
</dbReference>
<comment type="catalytic activity">
    <reaction evidence="4">
        <text>(R)-pantoate + NADP(+) = 2-dehydropantoate + NADPH + H(+)</text>
        <dbReference type="Rhea" id="RHEA:16233"/>
        <dbReference type="ChEBI" id="CHEBI:11561"/>
        <dbReference type="ChEBI" id="CHEBI:15378"/>
        <dbReference type="ChEBI" id="CHEBI:15980"/>
        <dbReference type="ChEBI" id="CHEBI:57783"/>
        <dbReference type="ChEBI" id="CHEBI:58349"/>
        <dbReference type="EC" id="1.1.1.169"/>
    </reaction>
</comment>
<dbReference type="InterPro" id="IPR003710">
    <property type="entry name" value="ApbA"/>
</dbReference>
<dbReference type="InterPro" id="IPR013328">
    <property type="entry name" value="6PGD_dom2"/>
</dbReference>
<evidence type="ECO:0000256" key="4">
    <source>
        <dbReference type="RuleBase" id="RU362068"/>
    </source>
</evidence>
<dbReference type="EMBL" id="FOWC01000008">
    <property type="protein sequence ID" value="SFQ06801.1"/>
    <property type="molecule type" value="Genomic_DNA"/>
</dbReference>
<sequence>MAQTGRPEATDTSGHPAVAIVGPGAIGTTVAAALHQAGRTPKLCGRTPRASLELRDDRGRVLVPGPVHTDPAQAAGTVDLVFLAVKSTQVRASAPWLAALCRPDTVVCVLQNGVEQEAAVAPFVPGCPVLPAVVWFPAEAQPDGTVRLRGEARLTLPDAPASRTVREALSGTQCSIELAADFLSVAWRKLLQNAVAGLMVLSGRRAGMFGRADISRLSLAYLRECLAVARAEGAVLSDEVPREILESFHGYPADLGTSILADREADRPLEWDVRNGVVSRRGRAHRVPTPISDVVVPLLAAASEGPG</sequence>
<keyword evidence="3 4" id="KW-0560">Oxidoreductase</keyword>
<dbReference type="InterPro" id="IPR013752">
    <property type="entry name" value="KPA_reductase"/>
</dbReference>
<dbReference type="SUPFAM" id="SSF51735">
    <property type="entry name" value="NAD(P)-binding Rossmann-fold domains"/>
    <property type="match status" value="1"/>
</dbReference>
<dbReference type="InterPro" id="IPR036291">
    <property type="entry name" value="NAD(P)-bd_dom_sf"/>
</dbReference>
<feature type="domain" description="Ketopantoate reductase C-terminal" evidence="6">
    <location>
        <begin position="181"/>
        <end position="301"/>
    </location>
</feature>
<dbReference type="NCBIfam" id="NF009541">
    <property type="entry name" value="PRK12921.1-1"/>
    <property type="match status" value="1"/>
</dbReference>
<dbReference type="SUPFAM" id="SSF48179">
    <property type="entry name" value="6-phosphogluconate dehydrogenase C-terminal domain-like"/>
    <property type="match status" value="1"/>
</dbReference>
<reference evidence="7 8" key="1">
    <citation type="submission" date="2016-10" db="EMBL/GenBank/DDBJ databases">
        <authorList>
            <person name="de Groot N.N."/>
        </authorList>
    </citation>
    <scope>NUCLEOTIDE SEQUENCE [LARGE SCALE GENOMIC DNA]</scope>
    <source>
        <strain evidence="7 8">DSM 44637</strain>
    </source>
</reference>
<evidence type="ECO:0000259" key="6">
    <source>
        <dbReference type="Pfam" id="PF08546"/>
    </source>
</evidence>
<evidence type="ECO:0000256" key="1">
    <source>
        <dbReference type="ARBA" id="ARBA00007870"/>
    </source>
</evidence>
<evidence type="ECO:0000256" key="2">
    <source>
        <dbReference type="ARBA" id="ARBA00022857"/>
    </source>
</evidence>
<dbReference type="Pfam" id="PF08546">
    <property type="entry name" value="ApbA_C"/>
    <property type="match status" value="1"/>
</dbReference>
<dbReference type="RefSeq" id="WP_093575296.1">
    <property type="nucleotide sequence ID" value="NZ_FOWC01000008.1"/>
</dbReference>
<evidence type="ECO:0000259" key="5">
    <source>
        <dbReference type="Pfam" id="PF02558"/>
    </source>
</evidence>
<organism evidence="7 8">
    <name type="scientific">Amycolatopsis rubida</name>
    <dbReference type="NCBI Taxonomy" id="112413"/>
    <lineage>
        <taxon>Bacteria</taxon>
        <taxon>Bacillati</taxon>
        <taxon>Actinomycetota</taxon>
        <taxon>Actinomycetes</taxon>
        <taxon>Pseudonocardiales</taxon>
        <taxon>Pseudonocardiaceae</taxon>
        <taxon>Amycolatopsis</taxon>
    </lineage>
</organism>
<accession>A0A1I5VHA0</accession>
<dbReference type="InterPro" id="IPR013332">
    <property type="entry name" value="KPR_N"/>
</dbReference>
<dbReference type="Gene3D" id="3.40.50.720">
    <property type="entry name" value="NAD(P)-binding Rossmann-like Domain"/>
    <property type="match status" value="1"/>
</dbReference>
<evidence type="ECO:0000313" key="7">
    <source>
        <dbReference type="EMBL" id="SFQ06801.1"/>
    </source>
</evidence>
<dbReference type="GO" id="GO:0008677">
    <property type="term" value="F:2-dehydropantoate 2-reductase activity"/>
    <property type="evidence" value="ECO:0007669"/>
    <property type="project" value="UniProtKB-EC"/>
</dbReference>
<dbReference type="Gene3D" id="1.10.1040.10">
    <property type="entry name" value="N-(1-d-carboxylethyl)-l-norvaline Dehydrogenase, domain 2"/>
    <property type="match status" value="1"/>
</dbReference>